<gene>
    <name evidence="1" type="ORF">HGRIS_011417</name>
</gene>
<name>A0ABR3JX08_9AGAR</name>
<evidence type="ECO:0000313" key="2">
    <source>
        <dbReference type="Proteomes" id="UP001556367"/>
    </source>
</evidence>
<sequence length="585" mass="65777">MVYIGYRDSLVCHWRRRPTSSDTSQRHPRPLWNGAIFSELYAPHLTINDANRDLRSQNHFPSSLDTPLMDPLSISIAAASLLKTAWACKESFEKVSRNRLRLQQLATDVVRGMSDIREFCETRQKTNDPTEAQDLRDSLDDITREMSYVHRRCEKLSFRHATKSPLSKARASVLAWLNHGELEAAISRLKERVLACHIRFLTFSSARTEQNVVLLLYEGRARTRQLDQLIGQRLLRDLAHGLPSPVAISEVAPPAEMCHYLRQKITDAIELVNHFTAQNVNWYEEPDEWHTMQCFADPSTQLPPSTTLYSTSLFIVLQTIQVLSLNPQIVSVQGITSSLSTLVQSLHDSAHDTHAALVATVAADLYGHLFENTHSNVFLYHLAWSVEYLSRITKDIDDALKTGGEAVTAWAELYRSSRSHRYGAGLANSLGNYSIILSIAGRLGEALEYSQQSLALIRGIPSVSAESRIVRWEGSGEAAVVLTSQRQLQRPMDIAWIEVHALHIYAWGLGACGQYSNAFLTGLEAINGFQALVETMPESCHAASWGIILGHQDLVPSWVSIARSPSQRRLLHDRLKRTQGDEERR</sequence>
<reference evidence="2" key="1">
    <citation type="submission" date="2024-06" db="EMBL/GenBank/DDBJ databases">
        <title>Multi-omics analyses provide insights into the biosynthesis of the anticancer antibiotic pleurotin in Hohenbuehelia grisea.</title>
        <authorList>
            <person name="Weaver J.A."/>
            <person name="Alberti F."/>
        </authorList>
    </citation>
    <scope>NUCLEOTIDE SEQUENCE [LARGE SCALE GENOMIC DNA]</scope>
    <source>
        <strain evidence="2">T-177</strain>
    </source>
</reference>
<proteinExistence type="predicted"/>
<dbReference type="EMBL" id="JASNQZ010000002">
    <property type="protein sequence ID" value="KAL0959725.1"/>
    <property type="molecule type" value="Genomic_DNA"/>
</dbReference>
<protein>
    <submittedName>
        <fullName evidence="1">Uncharacterized protein</fullName>
    </submittedName>
</protein>
<dbReference type="Proteomes" id="UP001556367">
    <property type="component" value="Unassembled WGS sequence"/>
</dbReference>
<accession>A0ABR3JX08</accession>
<comment type="caution">
    <text evidence="1">The sequence shown here is derived from an EMBL/GenBank/DDBJ whole genome shotgun (WGS) entry which is preliminary data.</text>
</comment>
<keyword evidence="2" id="KW-1185">Reference proteome</keyword>
<organism evidence="1 2">
    <name type="scientific">Hohenbuehelia grisea</name>
    <dbReference type="NCBI Taxonomy" id="104357"/>
    <lineage>
        <taxon>Eukaryota</taxon>
        <taxon>Fungi</taxon>
        <taxon>Dikarya</taxon>
        <taxon>Basidiomycota</taxon>
        <taxon>Agaricomycotina</taxon>
        <taxon>Agaricomycetes</taxon>
        <taxon>Agaricomycetidae</taxon>
        <taxon>Agaricales</taxon>
        <taxon>Pleurotineae</taxon>
        <taxon>Pleurotaceae</taxon>
        <taxon>Hohenbuehelia</taxon>
    </lineage>
</organism>
<evidence type="ECO:0000313" key="1">
    <source>
        <dbReference type="EMBL" id="KAL0959725.1"/>
    </source>
</evidence>